<name>A0A1G9A3Z6_ACTMZ</name>
<accession>A0A1G9A3Z6</accession>
<keyword evidence="4" id="KW-1185">Reference proteome</keyword>
<proteinExistence type="predicted"/>
<dbReference type="AlphaFoldDB" id="A0A1G9A3Z6"/>
<organism evidence="3 4">
    <name type="scientific">Actinopolyspora mzabensis</name>
    <dbReference type="NCBI Taxonomy" id="995066"/>
    <lineage>
        <taxon>Bacteria</taxon>
        <taxon>Bacillati</taxon>
        <taxon>Actinomycetota</taxon>
        <taxon>Actinomycetes</taxon>
        <taxon>Actinopolysporales</taxon>
        <taxon>Actinopolysporaceae</taxon>
        <taxon>Actinopolyspora</taxon>
    </lineage>
</organism>
<dbReference type="Proteomes" id="UP000199213">
    <property type="component" value="Unassembled WGS sequence"/>
</dbReference>
<keyword evidence="2" id="KW-0472">Membrane</keyword>
<feature type="compositionally biased region" description="Basic and acidic residues" evidence="1">
    <location>
        <begin position="84"/>
        <end position="112"/>
    </location>
</feature>
<evidence type="ECO:0000256" key="2">
    <source>
        <dbReference type="SAM" id="Phobius"/>
    </source>
</evidence>
<protein>
    <submittedName>
        <fullName evidence="3">Uncharacterized protein</fullName>
    </submittedName>
</protein>
<feature type="region of interest" description="Disordered" evidence="1">
    <location>
        <begin position="63"/>
        <end position="112"/>
    </location>
</feature>
<reference evidence="4" key="1">
    <citation type="submission" date="2016-10" db="EMBL/GenBank/DDBJ databases">
        <authorList>
            <person name="Varghese N."/>
            <person name="Submissions S."/>
        </authorList>
    </citation>
    <scope>NUCLEOTIDE SEQUENCE [LARGE SCALE GENOMIC DNA]</scope>
    <source>
        <strain evidence="4">DSM 45460</strain>
    </source>
</reference>
<keyword evidence="2" id="KW-0812">Transmembrane</keyword>
<evidence type="ECO:0000313" key="4">
    <source>
        <dbReference type="Proteomes" id="UP000199213"/>
    </source>
</evidence>
<evidence type="ECO:0000313" key="3">
    <source>
        <dbReference type="EMBL" id="SDK22046.1"/>
    </source>
</evidence>
<dbReference type="EMBL" id="FNFM01000005">
    <property type="protein sequence ID" value="SDK22046.1"/>
    <property type="molecule type" value="Genomic_DNA"/>
</dbReference>
<gene>
    <name evidence="3" type="ORF">SAMN04487820_105301</name>
</gene>
<keyword evidence="2" id="KW-1133">Transmembrane helix</keyword>
<feature type="transmembrane region" description="Helical" evidence="2">
    <location>
        <begin position="33"/>
        <end position="58"/>
    </location>
</feature>
<sequence length="112" mass="12952">MIVIWPWLFMRLTQLRSPGTDRIPRHPLSGWLMLSWVLLGLLVLVFVAPASLVVGVLWRRQRRVSRQPEPVPSPSTRAQLRVQRTREREAGDHEATDVLPLVDDRDDLRGSR</sequence>
<evidence type="ECO:0000256" key="1">
    <source>
        <dbReference type="SAM" id="MobiDB-lite"/>
    </source>
</evidence>